<protein>
    <submittedName>
        <fullName evidence="2">Uncharacterized protein</fullName>
    </submittedName>
</protein>
<evidence type="ECO:0000313" key="3">
    <source>
        <dbReference type="Proteomes" id="UP000004994"/>
    </source>
</evidence>
<dbReference type="Gramene" id="Solyc04g081660.2.1">
    <property type="protein sequence ID" value="Solyc04g081660.2.1"/>
    <property type="gene ID" value="Solyc04g081660.2"/>
</dbReference>
<dbReference type="InParanoid" id="A0A3Q7H3I9"/>
<accession>A0A3Q7H3I9</accession>
<dbReference type="STRING" id="4081.A0A3Q7H3I9"/>
<reference evidence="2" key="2">
    <citation type="submission" date="2019-01" db="UniProtKB">
        <authorList>
            <consortium name="EnsemblPlants"/>
        </authorList>
    </citation>
    <scope>IDENTIFICATION</scope>
    <source>
        <strain evidence="2">cv. Heinz 1706</strain>
    </source>
</reference>
<evidence type="ECO:0000256" key="1">
    <source>
        <dbReference type="SAM" id="MobiDB-lite"/>
    </source>
</evidence>
<dbReference type="Proteomes" id="UP000004994">
    <property type="component" value="Chromosome 4"/>
</dbReference>
<sequence>MVGQNRRALSKINRNVMGGPPLHTAVVPKRNDITENKVNAATNKIPPVLIHRPVTRKLAAQISSQQRHPAVEVHTFKESEDCIIIDAEDYKTTSNSSVSMFVQHTEAKTEEIDRMVS</sequence>
<evidence type="ECO:0000313" key="2">
    <source>
        <dbReference type="EnsemblPlants" id="Solyc04g081660.2.1"/>
    </source>
</evidence>
<proteinExistence type="predicted"/>
<name>A0A3Q7H3I9_SOLLC</name>
<reference evidence="2" key="1">
    <citation type="journal article" date="2012" name="Nature">
        <title>The tomato genome sequence provides insights into fleshy fruit evolution.</title>
        <authorList>
            <consortium name="Tomato Genome Consortium"/>
        </authorList>
    </citation>
    <scope>NUCLEOTIDE SEQUENCE [LARGE SCALE GENOMIC DNA]</scope>
    <source>
        <strain evidence="2">cv. Heinz 1706</strain>
    </source>
</reference>
<organism evidence="2">
    <name type="scientific">Solanum lycopersicum</name>
    <name type="common">Tomato</name>
    <name type="synonym">Lycopersicon esculentum</name>
    <dbReference type="NCBI Taxonomy" id="4081"/>
    <lineage>
        <taxon>Eukaryota</taxon>
        <taxon>Viridiplantae</taxon>
        <taxon>Streptophyta</taxon>
        <taxon>Embryophyta</taxon>
        <taxon>Tracheophyta</taxon>
        <taxon>Spermatophyta</taxon>
        <taxon>Magnoliopsida</taxon>
        <taxon>eudicotyledons</taxon>
        <taxon>Gunneridae</taxon>
        <taxon>Pentapetalae</taxon>
        <taxon>asterids</taxon>
        <taxon>lamiids</taxon>
        <taxon>Solanales</taxon>
        <taxon>Solanaceae</taxon>
        <taxon>Solanoideae</taxon>
        <taxon>Solaneae</taxon>
        <taxon>Solanum</taxon>
        <taxon>Solanum subgen. Lycopersicon</taxon>
    </lineage>
</organism>
<feature type="region of interest" description="Disordered" evidence="1">
    <location>
        <begin position="1"/>
        <end position="25"/>
    </location>
</feature>
<dbReference type="EnsemblPlants" id="Solyc04g081660.2.1">
    <property type="protein sequence ID" value="Solyc04g081660.2.1"/>
    <property type="gene ID" value="Solyc04g081660.2"/>
</dbReference>
<keyword evidence="3" id="KW-1185">Reference proteome</keyword>
<dbReference type="AlphaFoldDB" id="A0A3Q7H3I9"/>
<dbReference type="PaxDb" id="4081-Solyc04g081660.1.1"/>